<evidence type="ECO:0000256" key="3">
    <source>
        <dbReference type="HAMAP-Rule" id="MF_00580"/>
    </source>
</evidence>
<dbReference type="EMBL" id="QFQD01000075">
    <property type="protein sequence ID" value="PZQ79945.1"/>
    <property type="molecule type" value="Genomic_DNA"/>
</dbReference>
<dbReference type="GO" id="GO:0044183">
    <property type="term" value="F:protein folding chaperone"/>
    <property type="evidence" value="ECO:0007669"/>
    <property type="project" value="InterPro"/>
</dbReference>
<dbReference type="PRINTS" id="PR00297">
    <property type="entry name" value="CHAPERONIN10"/>
</dbReference>
<dbReference type="NCBIfam" id="NF001529">
    <property type="entry name" value="PRK00364.1-5"/>
    <property type="match status" value="1"/>
</dbReference>
<comment type="caution">
    <text evidence="5">The sequence shown here is derived from an EMBL/GenBank/DDBJ whole genome shotgun (WGS) entry which is preliminary data.</text>
</comment>
<sequence>MKFRPLHDRVVVKRIEAEEKTAGGIIIPDTAKEKPSQGEVVAVGPGGRDEAGKLVPLDVKAGDRVLFGKWSGTEVKLDGVDYLIMKESDVLGVLDVTASAKKAA</sequence>
<reference evidence="5 6" key="1">
    <citation type="submission" date="2017-08" db="EMBL/GenBank/DDBJ databases">
        <title>Infants hospitalized years apart are colonized by the same room-sourced microbial strains.</title>
        <authorList>
            <person name="Brooks B."/>
            <person name="Olm M.R."/>
            <person name="Firek B.A."/>
            <person name="Baker R."/>
            <person name="Thomas B.C."/>
            <person name="Morowitz M.J."/>
            <person name="Banfield J.F."/>
        </authorList>
    </citation>
    <scope>NUCLEOTIDE SEQUENCE [LARGE SCALE GENOMIC DNA]</scope>
    <source>
        <strain evidence="5">S2_005_001_R2_27</strain>
    </source>
</reference>
<dbReference type="AlphaFoldDB" id="A0A2W5QYE8"/>
<name>A0A2W5QYE8_ANCNO</name>
<dbReference type="CDD" id="cd00320">
    <property type="entry name" value="cpn10"/>
    <property type="match status" value="1"/>
</dbReference>
<dbReference type="GO" id="GO:0051087">
    <property type="term" value="F:protein-folding chaperone binding"/>
    <property type="evidence" value="ECO:0007669"/>
    <property type="project" value="TreeGrafter"/>
</dbReference>
<keyword evidence="2 3" id="KW-0143">Chaperone</keyword>
<dbReference type="SUPFAM" id="SSF50129">
    <property type="entry name" value="GroES-like"/>
    <property type="match status" value="1"/>
</dbReference>
<dbReference type="HAMAP" id="MF_00580">
    <property type="entry name" value="CH10"/>
    <property type="match status" value="1"/>
</dbReference>
<dbReference type="PANTHER" id="PTHR10772:SF58">
    <property type="entry name" value="CO-CHAPERONIN GROES"/>
    <property type="match status" value="1"/>
</dbReference>
<dbReference type="InterPro" id="IPR011032">
    <property type="entry name" value="GroES-like_sf"/>
</dbReference>
<dbReference type="InterPro" id="IPR037124">
    <property type="entry name" value="Chaperonin_GroES_sf"/>
</dbReference>
<dbReference type="NCBIfam" id="NF001531">
    <property type="entry name" value="PRK00364.2-2"/>
    <property type="match status" value="1"/>
</dbReference>
<dbReference type="Pfam" id="PF00166">
    <property type="entry name" value="Cpn10"/>
    <property type="match status" value="1"/>
</dbReference>
<proteinExistence type="inferred from homology"/>
<dbReference type="NCBIfam" id="NF001533">
    <property type="entry name" value="PRK00364.2-4"/>
    <property type="match status" value="1"/>
</dbReference>
<evidence type="ECO:0000256" key="2">
    <source>
        <dbReference type="ARBA" id="ARBA00023186"/>
    </source>
</evidence>
<protein>
    <recommendedName>
        <fullName evidence="3">Co-chaperonin GroES</fullName>
    </recommendedName>
    <alternativeName>
        <fullName evidence="3">10 kDa chaperonin</fullName>
    </alternativeName>
    <alternativeName>
        <fullName evidence="3">Chaperonin-10</fullName>
        <shortName evidence="3">Cpn10</shortName>
    </alternativeName>
</protein>
<dbReference type="GO" id="GO:0005737">
    <property type="term" value="C:cytoplasm"/>
    <property type="evidence" value="ECO:0007669"/>
    <property type="project" value="UniProtKB-SubCell"/>
</dbReference>
<accession>A0A2W5QYE8</accession>
<evidence type="ECO:0000256" key="1">
    <source>
        <dbReference type="ARBA" id="ARBA00006975"/>
    </source>
</evidence>
<organism evidence="5 6">
    <name type="scientific">Ancylobacter novellus</name>
    <name type="common">Thiobacillus novellus</name>
    <dbReference type="NCBI Taxonomy" id="921"/>
    <lineage>
        <taxon>Bacteria</taxon>
        <taxon>Pseudomonadati</taxon>
        <taxon>Pseudomonadota</taxon>
        <taxon>Alphaproteobacteria</taxon>
        <taxon>Hyphomicrobiales</taxon>
        <taxon>Xanthobacteraceae</taxon>
        <taxon>Ancylobacter</taxon>
    </lineage>
</organism>
<evidence type="ECO:0000256" key="4">
    <source>
        <dbReference type="RuleBase" id="RU000535"/>
    </source>
</evidence>
<dbReference type="GO" id="GO:0046872">
    <property type="term" value="F:metal ion binding"/>
    <property type="evidence" value="ECO:0007669"/>
    <property type="project" value="TreeGrafter"/>
</dbReference>
<comment type="function">
    <text evidence="3 4">Together with the chaperonin GroEL, plays an essential role in assisting protein folding. The GroEL-GroES system forms a nano-cage that allows encapsulation of the non-native substrate proteins and provides a physical environment optimized to promote and accelerate protein folding. GroES binds to the apical surface of the GroEL ring, thereby capping the opening of the GroEL channel.</text>
</comment>
<comment type="subunit">
    <text evidence="3">Heptamer of 7 subunits arranged in a ring. Interacts with the chaperonin GroEL.</text>
</comment>
<comment type="subcellular location">
    <subcellularLocation>
        <location evidence="3">Cytoplasm</location>
    </subcellularLocation>
</comment>
<dbReference type="InterPro" id="IPR020818">
    <property type="entry name" value="Chaperonin_GroES"/>
</dbReference>
<dbReference type="SMART" id="SM00883">
    <property type="entry name" value="Cpn10"/>
    <property type="match status" value="1"/>
</dbReference>
<dbReference type="InterPro" id="IPR018369">
    <property type="entry name" value="Chaprnonin_Cpn10_CS"/>
</dbReference>
<evidence type="ECO:0000313" key="5">
    <source>
        <dbReference type="EMBL" id="PZQ79945.1"/>
    </source>
</evidence>
<dbReference type="Gene3D" id="2.30.33.40">
    <property type="entry name" value="GroES chaperonin"/>
    <property type="match status" value="1"/>
</dbReference>
<keyword evidence="3" id="KW-0963">Cytoplasm</keyword>
<evidence type="ECO:0000313" key="6">
    <source>
        <dbReference type="Proteomes" id="UP000248887"/>
    </source>
</evidence>
<dbReference type="GO" id="GO:0051082">
    <property type="term" value="F:unfolded protein binding"/>
    <property type="evidence" value="ECO:0007669"/>
    <property type="project" value="TreeGrafter"/>
</dbReference>
<dbReference type="Proteomes" id="UP000248887">
    <property type="component" value="Unassembled WGS sequence"/>
</dbReference>
<dbReference type="NCBIfam" id="NF001527">
    <property type="entry name" value="PRK00364.1-2"/>
    <property type="match status" value="1"/>
</dbReference>
<dbReference type="PANTHER" id="PTHR10772">
    <property type="entry name" value="10 KDA HEAT SHOCK PROTEIN"/>
    <property type="match status" value="1"/>
</dbReference>
<dbReference type="PROSITE" id="PS00681">
    <property type="entry name" value="CHAPERONINS_CPN10"/>
    <property type="match status" value="1"/>
</dbReference>
<gene>
    <name evidence="3" type="primary">groES</name>
    <name evidence="3" type="synonym">groS</name>
    <name evidence="5" type="ORF">DI549_18560</name>
</gene>
<dbReference type="NCBIfam" id="NF001534">
    <property type="entry name" value="PRK00364.2-5"/>
    <property type="match status" value="1"/>
</dbReference>
<comment type="similarity">
    <text evidence="1 3 4">Belongs to the GroES chaperonin family.</text>
</comment>
<dbReference type="GO" id="GO:0005524">
    <property type="term" value="F:ATP binding"/>
    <property type="evidence" value="ECO:0007669"/>
    <property type="project" value="InterPro"/>
</dbReference>
<dbReference type="FunFam" id="2.30.33.40:FF:000001">
    <property type="entry name" value="10 kDa chaperonin"/>
    <property type="match status" value="1"/>
</dbReference>